<dbReference type="OrthoDB" id="5795289at2759"/>
<dbReference type="AlphaFoldDB" id="A0A368G318"/>
<proteinExistence type="predicted"/>
<protein>
    <recommendedName>
        <fullName evidence="3">SCP domain-containing protein</fullName>
    </recommendedName>
</protein>
<dbReference type="Gene3D" id="3.40.33.10">
    <property type="entry name" value="CAP"/>
    <property type="match status" value="1"/>
</dbReference>
<keyword evidence="2" id="KW-1185">Reference proteome</keyword>
<comment type="caution">
    <text evidence="1">The sequence shown here is derived from an EMBL/GenBank/DDBJ whole genome shotgun (WGS) entry which is preliminary data.</text>
</comment>
<dbReference type="EMBL" id="JOJR01000424">
    <property type="protein sequence ID" value="RCN38078.1"/>
    <property type="molecule type" value="Genomic_DNA"/>
</dbReference>
<evidence type="ECO:0000313" key="2">
    <source>
        <dbReference type="Proteomes" id="UP000252519"/>
    </source>
</evidence>
<gene>
    <name evidence="1" type="ORF">ANCCAN_16023</name>
</gene>
<name>A0A368G318_ANCCA</name>
<accession>A0A368G318</accession>
<organism evidence="1 2">
    <name type="scientific">Ancylostoma caninum</name>
    <name type="common">Dog hookworm</name>
    <dbReference type="NCBI Taxonomy" id="29170"/>
    <lineage>
        <taxon>Eukaryota</taxon>
        <taxon>Metazoa</taxon>
        <taxon>Ecdysozoa</taxon>
        <taxon>Nematoda</taxon>
        <taxon>Chromadorea</taxon>
        <taxon>Rhabditida</taxon>
        <taxon>Rhabditina</taxon>
        <taxon>Rhabditomorpha</taxon>
        <taxon>Strongyloidea</taxon>
        <taxon>Ancylostomatidae</taxon>
        <taxon>Ancylostomatinae</taxon>
        <taxon>Ancylostoma</taxon>
    </lineage>
</organism>
<dbReference type="InterPro" id="IPR035940">
    <property type="entry name" value="CAP_sf"/>
</dbReference>
<dbReference type="Proteomes" id="UP000252519">
    <property type="component" value="Unassembled WGS sequence"/>
</dbReference>
<sequence>MDPAQYKGAKGYARHISNMVMFAILLVTVLCSVLPNNAVELVLDHAEKCMLHHPWRTVLNNFHNELRQSVGKGEAVVNRNSLGPAREMYGLVYDCSLEEETSHEMALPGFAALFNRGMINFSGEYQGSSNAALEKILPTSFKNESSLRQLIYPKAARCGCWGKLKKANSKSNRKMEFVCLYDKKPQDGESLEGGSYCKVDQDCTLYKRSYCEDNLCYVQ</sequence>
<reference evidence="1 2" key="1">
    <citation type="submission" date="2014-10" db="EMBL/GenBank/DDBJ databases">
        <title>Draft genome of the hookworm Ancylostoma caninum.</title>
        <authorList>
            <person name="Mitreva M."/>
        </authorList>
    </citation>
    <scope>NUCLEOTIDE SEQUENCE [LARGE SCALE GENOMIC DNA]</scope>
    <source>
        <strain evidence="1 2">Baltimore</strain>
    </source>
</reference>
<evidence type="ECO:0000313" key="1">
    <source>
        <dbReference type="EMBL" id="RCN38078.1"/>
    </source>
</evidence>
<dbReference type="SUPFAM" id="SSF55797">
    <property type="entry name" value="PR-1-like"/>
    <property type="match status" value="1"/>
</dbReference>
<dbReference type="STRING" id="29170.A0A368G318"/>
<evidence type="ECO:0008006" key="3">
    <source>
        <dbReference type="Google" id="ProtNLM"/>
    </source>
</evidence>